<reference evidence="6 7" key="1">
    <citation type="submission" date="2017-01" db="EMBL/GenBank/DDBJ databases">
        <title>Draft sequence of Acidihalobacter ferrooxidans strain DSM 14175 (strain V8).</title>
        <authorList>
            <person name="Khaleque H.N."/>
            <person name="Ramsay J.P."/>
            <person name="Murphy R.J.T."/>
            <person name="Kaksonen A.H."/>
            <person name="Boxall N.J."/>
            <person name="Watkin E.L.J."/>
        </authorList>
    </citation>
    <scope>NUCLEOTIDE SEQUENCE [LARGE SCALE GENOMIC DNA]</scope>
    <source>
        <strain evidence="6 7">V8</strain>
    </source>
</reference>
<evidence type="ECO:0000259" key="4">
    <source>
        <dbReference type="PROSITE" id="PS50937"/>
    </source>
</evidence>
<name>A0A1P8UGB0_9GAMM</name>
<dbReference type="InterPro" id="IPR036724">
    <property type="entry name" value="Cobalamin-bd_sf"/>
</dbReference>
<protein>
    <recommendedName>
        <fullName evidence="8">HTH merR-type domain-containing protein</fullName>
    </recommendedName>
</protein>
<dbReference type="Gene3D" id="1.10.1240.10">
    <property type="entry name" value="Methionine synthase domain"/>
    <property type="match status" value="1"/>
</dbReference>
<dbReference type="EMBL" id="CP019434">
    <property type="protein sequence ID" value="APZ42855.1"/>
    <property type="molecule type" value="Genomic_DNA"/>
</dbReference>
<dbReference type="InterPro" id="IPR009061">
    <property type="entry name" value="DNA-bd_dom_put_sf"/>
</dbReference>
<dbReference type="RefSeq" id="WP_076836503.1">
    <property type="nucleotide sequence ID" value="NZ_CP019434.1"/>
</dbReference>
<evidence type="ECO:0000259" key="5">
    <source>
        <dbReference type="PROSITE" id="PS51332"/>
    </source>
</evidence>
<dbReference type="PROSITE" id="PS50937">
    <property type="entry name" value="HTH_MERR_2"/>
    <property type="match status" value="1"/>
</dbReference>
<keyword evidence="7" id="KW-1185">Reference proteome</keyword>
<dbReference type="PANTHER" id="PTHR30204:SF67">
    <property type="entry name" value="HTH-TYPE TRANSCRIPTIONAL REGULATOR MLRA-RELATED"/>
    <property type="match status" value="1"/>
</dbReference>
<keyword evidence="1" id="KW-0805">Transcription regulation</keyword>
<evidence type="ECO:0000256" key="1">
    <source>
        <dbReference type="ARBA" id="ARBA00023015"/>
    </source>
</evidence>
<dbReference type="PANTHER" id="PTHR30204">
    <property type="entry name" value="REDOX-CYCLING DRUG-SENSING TRANSCRIPTIONAL ACTIVATOR SOXR"/>
    <property type="match status" value="1"/>
</dbReference>
<sequence length="315" mass="34628">MSSEHNPQPAEEPYYPIRTVANLTGINPVTLRAWERRYALLQPHRTPKGHRLYTRQDIERVRETVMLLKTGIPISQVRTHLDQRAAPIDELPAPAPAQEGSGPWTQYFDRMLAAIERFDDTLLDAVYNEALSLYPVDLVTVRLIQPLLRRLGEQWQTRPGGVAEEHYFSTYLRNRLGARLHHLAPRRARPRVLAACLPGEQHETGLLLFCLIAASRGYGLLMLGANTPFDQVAYAARTGGCDAIVFSATTPPPAEAVGAQLAELVSTVGMPVLLGGHACAGLERTPVASSGVILLGEDLYAAAERLRTLLGPAHD</sequence>
<feature type="domain" description="B12-binding" evidence="5">
    <location>
        <begin position="189"/>
        <end position="313"/>
    </location>
</feature>
<dbReference type="Pfam" id="PF13411">
    <property type="entry name" value="MerR_1"/>
    <property type="match status" value="1"/>
</dbReference>
<dbReference type="GO" id="GO:0003700">
    <property type="term" value="F:DNA-binding transcription factor activity"/>
    <property type="evidence" value="ECO:0007669"/>
    <property type="project" value="InterPro"/>
</dbReference>
<dbReference type="InterPro" id="IPR006158">
    <property type="entry name" value="Cobalamin-bd"/>
</dbReference>
<dbReference type="KEGG" id="afy:BW247_06895"/>
<dbReference type="GO" id="GO:0046872">
    <property type="term" value="F:metal ion binding"/>
    <property type="evidence" value="ECO:0007669"/>
    <property type="project" value="InterPro"/>
</dbReference>
<accession>A0A1P8UGB0</accession>
<feature type="domain" description="HTH merR-type" evidence="4">
    <location>
        <begin position="14"/>
        <end position="83"/>
    </location>
</feature>
<gene>
    <name evidence="6" type="ORF">BW247_06895</name>
</gene>
<dbReference type="OrthoDB" id="9800334at2"/>
<dbReference type="STRING" id="1765967.BW247_06895"/>
<dbReference type="InterPro" id="IPR000551">
    <property type="entry name" value="MerR-type_HTH_dom"/>
</dbReference>
<evidence type="ECO:0000256" key="3">
    <source>
        <dbReference type="ARBA" id="ARBA00023163"/>
    </source>
</evidence>
<dbReference type="Proteomes" id="UP000243807">
    <property type="component" value="Chromosome"/>
</dbReference>
<dbReference type="InterPro" id="IPR003759">
    <property type="entry name" value="Cbl-bd_cap"/>
</dbReference>
<dbReference type="SUPFAM" id="SSF46955">
    <property type="entry name" value="Putative DNA-binding domain"/>
    <property type="match status" value="1"/>
</dbReference>
<dbReference type="Gene3D" id="3.40.50.280">
    <property type="entry name" value="Cobalamin-binding domain"/>
    <property type="match status" value="1"/>
</dbReference>
<dbReference type="GO" id="GO:0031419">
    <property type="term" value="F:cobalamin binding"/>
    <property type="evidence" value="ECO:0007669"/>
    <property type="project" value="InterPro"/>
</dbReference>
<dbReference type="CDD" id="cd01104">
    <property type="entry name" value="HTH_MlrA-CarA"/>
    <property type="match status" value="1"/>
</dbReference>
<dbReference type="CDD" id="cd02065">
    <property type="entry name" value="B12-binding_like"/>
    <property type="match status" value="1"/>
</dbReference>
<dbReference type="Pfam" id="PF02607">
    <property type="entry name" value="B12-binding_2"/>
    <property type="match status" value="1"/>
</dbReference>
<keyword evidence="3" id="KW-0804">Transcription</keyword>
<evidence type="ECO:0000256" key="2">
    <source>
        <dbReference type="ARBA" id="ARBA00023125"/>
    </source>
</evidence>
<dbReference type="AlphaFoldDB" id="A0A1P8UGB0"/>
<organism evidence="6 7">
    <name type="scientific">Acidihalobacter ferrooxydans</name>
    <dbReference type="NCBI Taxonomy" id="1765967"/>
    <lineage>
        <taxon>Bacteria</taxon>
        <taxon>Pseudomonadati</taxon>
        <taxon>Pseudomonadota</taxon>
        <taxon>Gammaproteobacteria</taxon>
        <taxon>Chromatiales</taxon>
        <taxon>Ectothiorhodospiraceae</taxon>
        <taxon>Acidihalobacter</taxon>
    </lineage>
</organism>
<proteinExistence type="predicted"/>
<dbReference type="InterPro" id="IPR036594">
    <property type="entry name" value="Meth_synthase_dom"/>
</dbReference>
<dbReference type="SMART" id="SM00422">
    <property type="entry name" value="HTH_MERR"/>
    <property type="match status" value="1"/>
</dbReference>
<dbReference type="InterPro" id="IPR047057">
    <property type="entry name" value="MerR_fam"/>
</dbReference>
<dbReference type="PROSITE" id="PS51332">
    <property type="entry name" value="B12_BINDING"/>
    <property type="match status" value="1"/>
</dbReference>
<keyword evidence="2" id="KW-0238">DNA-binding</keyword>
<dbReference type="Gene3D" id="1.10.1660.10">
    <property type="match status" value="1"/>
</dbReference>
<dbReference type="GO" id="GO:0003677">
    <property type="term" value="F:DNA binding"/>
    <property type="evidence" value="ECO:0007669"/>
    <property type="project" value="UniProtKB-KW"/>
</dbReference>
<dbReference type="SUPFAM" id="SSF52242">
    <property type="entry name" value="Cobalamin (vitamin B12)-binding domain"/>
    <property type="match status" value="1"/>
</dbReference>
<evidence type="ECO:0008006" key="8">
    <source>
        <dbReference type="Google" id="ProtNLM"/>
    </source>
</evidence>
<evidence type="ECO:0000313" key="7">
    <source>
        <dbReference type="Proteomes" id="UP000243807"/>
    </source>
</evidence>
<evidence type="ECO:0000313" key="6">
    <source>
        <dbReference type="EMBL" id="APZ42855.1"/>
    </source>
</evidence>